<evidence type="ECO:0000313" key="1">
    <source>
        <dbReference type="EMBL" id="KAK8839523.1"/>
    </source>
</evidence>
<name>A0ABR2H0U9_9EUKA</name>
<gene>
    <name evidence="1" type="ORF">M9Y10_031882</name>
</gene>
<dbReference type="EMBL" id="JAPFFF010000051">
    <property type="protein sequence ID" value="KAK8839523.1"/>
    <property type="molecule type" value="Genomic_DNA"/>
</dbReference>
<organism evidence="1 2">
    <name type="scientific">Tritrichomonas musculus</name>
    <dbReference type="NCBI Taxonomy" id="1915356"/>
    <lineage>
        <taxon>Eukaryota</taxon>
        <taxon>Metamonada</taxon>
        <taxon>Parabasalia</taxon>
        <taxon>Tritrichomonadida</taxon>
        <taxon>Tritrichomonadidae</taxon>
        <taxon>Tritrichomonas</taxon>
    </lineage>
</organism>
<protein>
    <submittedName>
        <fullName evidence="1">Uncharacterized protein</fullName>
    </submittedName>
</protein>
<sequence length="82" mass="9851">MQKITKCRRLRNAKDYTMQKITQCRRLHNAEDSRDVALYFLNFLLTVTQCRRLLNADDSRDGELHITQCEDSFNNFINNDYF</sequence>
<evidence type="ECO:0000313" key="2">
    <source>
        <dbReference type="Proteomes" id="UP001470230"/>
    </source>
</evidence>
<dbReference type="Proteomes" id="UP001470230">
    <property type="component" value="Unassembled WGS sequence"/>
</dbReference>
<comment type="caution">
    <text evidence="1">The sequence shown here is derived from an EMBL/GenBank/DDBJ whole genome shotgun (WGS) entry which is preliminary data.</text>
</comment>
<proteinExistence type="predicted"/>
<keyword evidence="2" id="KW-1185">Reference proteome</keyword>
<reference evidence="1 2" key="1">
    <citation type="submission" date="2024-04" db="EMBL/GenBank/DDBJ databases">
        <title>Tritrichomonas musculus Genome.</title>
        <authorList>
            <person name="Alves-Ferreira E."/>
            <person name="Grigg M."/>
            <person name="Lorenzi H."/>
            <person name="Galac M."/>
        </authorList>
    </citation>
    <scope>NUCLEOTIDE SEQUENCE [LARGE SCALE GENOMIC DNA]</scope>
    <source>
        <strain evidence="1 2">EAF2021</strain>
    </source>
</reference>
<accession>A0ABR2H0U9</accession>